<dbReference type="GO" id="GO:0046872">
    <property type="term" value="F:metal ion binding"/>
    <property type="evidence" value="ECO:0007669"/>
    <property type="project" value="UniProtKB-KW"/>
</dbReference>
<dbReference type="AlphaFoldDB" id="A0A830EYV4"/>
<evidence type="ECO:0000256" key="1">
    <source>
        <dbReference type="ARBA" id="ARBA00001946"/>
    </source>
</evidence>
<comment type="cofactor">
    <cofactor evidence="1">
        <name>Mg(2+)</name>
        <dbReference type="ChEBI" id="CHEBI:18420"/>
    </cofactor>
</comment>
<protein>
    <submittedName>
        <fullName evidence="6">Haloacid dehalogenase</fullName>
    </submittedName>
</protein>
<dbReference type="PRINTS" id="PR00413">
    <property type="entry name" value="HADHALOGNASE"/>
</dbReference>
<dbReference type="RefSeq" id="WP_188974582.1">
    <property type="nucleotide sequence ID" value="NZ_BMPG01000001.1"/>
</dbReference>
<keyword evidence="4" id="KW-0460">Magnesium</keyword>
<sequence>MEPKAVLFDMDGVVVDSEAHWIEREEALFAELLGPGVVDVEGEIAGMQYEEIYDLLVAEYGLEMEREAFLAEYEDAAETVYGEQATLMPGFEGVVAALREAGVTVALVSAAPHDWIDLVVARFGLEGAFAVRVSADDVDGPSKPDPGIYALAAENVGVDPEHCVAVEDSLHGVESARRAGATAVAYRTGHNQAFDFDAAGADVVVDGPDGLREYLSQVTRTVRESESGRSG</sequence>
<keyword evidence="5" id="KW-0119">Carbohydrate metabolism</keyword>
<dbReference type="InterPro" id="IPR051600">
    <property type="entry name" value="Beta-PGM-like"/>
</dbReference>
<reference evidence="6" key="2">
    <citation type="submission" date="2020-09" db="EMBL/GenBank/DDBJ databases">
        <authorList>
            <person name="Sun Q."/>
            <person name="Ohkuma M."/>
        </authorList>
    </citation>
    <scope>NUCLEOTIDE SEQUENCE</scope>
    <source>
        <strain evidence="6">JCM 19596</strain>
    </source>
</reference>
<dbReference type="NCBIfam" id="TIGR01509">
    <property type="entry name" value="HAD-SF-IA-v3"/>
    <property type="match status" value="1"/>
</dbReference>
<evidence type="ECO:0000256" key="3">
    <source>
        <dbReference type="ARBA" id="ARBA00022723"/>
    </source>
</evidence>
<dbReference type="InterPro" id="IPR023214">
    <property type="entry name" value="HAD_sf"/>
</dbReference>
<dbReference type="SFLD" id="SFLDG01135">
    <property type="entry name" value="C1.5.6:_HAD__Beta-PGM__Phospha"/>
    <property type="match status" value="1"/>
</dbReference>
<comment type="caution">
    <text evidence="6">The sequence shown here is derived from an EMBL/GenBank/DDBJ whole genome shotgun (WGS) entry which is preliminary data.</text>
</comment>
<organism evidence="6 7">
    <name type="scientific">Halocalculus aciditolerans</name>
    <dbReference type="NCBI Taxonomy" id="1383812"/>
    <lineage>
        <taxon>Archaea</taxon>
        <taxon>Methanobacteriati</taxon>
        <taxon>Methanobacteriota</taxon>
        <taxon>Stenosarchaea group</taxon>
        <taxon>Halobacteria</taxon>
        <taxon>Halobacteriales</taxon>
        <taxon>Halobacteriaceae</taxon>
        <taxon>Halocalculus</taxon>
    </lineage>
</organism>
<dbReference type="SFLD" id="SFLDG01129">
    <property type="entry name" value="C1.5:_HAD__Beta-PGM__Phosphata"/>
    <property type="match status" value="1"/>
</dbReference>
<dbReference type="InterPro" id="IPR036412">
    <property type="entry name" value="HAD-like_sf"/>
</dbReference>
<evidence type="ECO:0000256" key="2">
    <source>
        <dbReference type="ARBA" id="ARBA00007958"/>
    </source>
</evidence>
<evidence type="ECO:0000313" key="6">
    <source>
        <dbReference type="EMBL" id="GGL45726.1"/>
    </source>
</evidence>
<evidence type="ECO:0000313" key="7">
    <source>
        <dbReference type="Proteomes" id="UP000607197"/>
    </source>
</evidence>
<keyword evidence="3" id="KW-0479">Metal-binding</keyword>
<dbReference type="SFLD" id="SFLDS00003">
    <property type="entry name" value="Haloacid_Dehalogenase"/>
    <property type="match status" value="1"/>
</dbReference>
<dbReference type="Proteomes" id="UP000607197">
    <property type="component" value="Unassembled WGS sequence"/>
</dbReference>
<dbReference type="CDD" id="cd07505">
    <property type="entry name" value="HAD_BPGM-like"/>
    <property type="match status" value="1"/>
</dbReference>
<reference evidence="6" key="1">
    <citation type="journal article" date="2014" name="Int. J. Syst. Evol. Microbiol.">
        <title>Complete genome sequence of Corynebacterium casei LMG S-19264T (=DSM 44701T), isolated from a smear-ripened cheese.</title>
        <authorList>
            <consortium name="US DOE Joint Genome Institute (JGI-PGF)"/>
            <person name="Walter F."/>
            <person name="Albersmeier A."/>
            <person name="Kalinowski J."/>
            <person name="Ruckert C."/>
        </authorList>
    </citation>
    <scope>NUCLEOTIDE SEQUENCE</scope>
    <source>
        <strain evidence="6">JCM 19596</strain>
    </source>
</reference>
<evidence type="ECO:0000256" key="4">
    <source>
        <dbReference type="ARBA" id="ARBA00022842"/>
    </source>
</evidence>
<comment type="similarity">
    <text evidence="2">Belongs to the HAD-like hydrolase superfamily.</text>
</comment>
<dbReference type="Gene3D" id="1.10.150.240">
    <property type="entry name" value="Putative phosphatase, domain 2"/>
    <property type="match status" value="1"/>
</dbReference>
<dbReference type="InterPro" id="IPR006439">
    <property type="entry name" value="HAD-SF_hydro_IA"/>
</dbReference>
<dbReference type="SUPFAM" id="SSF56784">
    <property type="entry name" value="HAD-like"/>
    <property type="match status" value="1"/>
</dbReference>
<dbReference type="EMBL" id="BMPG01000001">
    <property type="protein sequence ID" value="GGL45726.1"/>
    <property type="molecule type" value="Genomic_DNA"/>
</dbReference>
<proteinExistence type="inferred from homology"/>
<accession>A0A830EYV4</accession>
<dbReference type="Pfam" id="PF00702">
    <property type="entry name" value="Hydrolase"/>
    <property type="match status" value="1"/>
</dbReference>
<gene>
    <name evidence="6" type="ORF">GCM10009039_00090</name>
</gene>
<keyword evidence="7" id="KW-1185">Reference proteome</keyword>
<name>A0A830EYV4_9EURY</name>
<dbReference type="PANTHER" id="PTHR46193">
    <property type="entry name" value="6-PHOSPHOGLUCONATE PHOSPHATASE"/>
    <property type="match status" value="1"/>
</dbReference>
<dbReference type="Gene3D" id="3.40.50.1000">
    <property type="entry name" value="HAD superfamily/HAD-like"/>
    <property type="match status" value="1"/>
</dbReference>
<evidence type="ECO:0000256" key="5">
    <source>
        <dbReference type="ARBA" id="ARBA00023277"/>
    </source>
</evidence>
<dbReference type="InterPro" id="IPR023198">
    <property type="entry name" value="PGP-like_dom2"/>
</dbReference>
<dbReference type="GO" id="GO:0003824">
    <property type="term" value="F:catalytic activity"/>
    <property type="evidence" value="ECO:0007669"/>
    <property type="project" value="UniProtKB-ARBA"/>
</dbReference>
<dbReference type="OrthoDB" id="372285at2157"/>
<dbReference type="PANTHER" id="PTHR46193:SF18">
    <property type="entry name" value="HEXITOL PHOSPHATASE B"/>
    <property type="match status" value="1"/>
</dbReference>